<reference evidence="1" key="1">
    <citation type="journal article" date="2020" name="Nature">
        <title>Giant virus diversity and host interactions through global metagenomics.</title>
        <authorList>
            <person name="Schulz F."/>
            <person name="Roux S."/>
            <person name="Paez-Espino D."/>
            <person name="Jungbluth S."/>
            <person name="Walsh D.A."/>
            <person name="Denef V.J."/>
            <person name="McMahon K.D."/>
            <person name="Konstantinidis K.T."/>
            <person name="Eloe-Fadrosh E.A."/>
            <person name="Kyrpides N.C."/>
            <person name="Woyke T."/>
        </authorList>
    </citation>
    <scope>NUCLEOTIDE SEQUENCE</scope>
    <source>
        <strain evidence="1">GVMAG-M-3300025727-45</strain>
    </source>
</reference>
<name>A0A6C0J2V5_9ZZZZ</name>
<proteinExistence type="predicted"/>
<protein>
    <submittedName>
        <fullName evidence="1">Uncharacterized protein</fullName>
    </submittedName>
</protein>
<sequence length="97" mass="11110">MEDEEINFTIDFMKLIEKYIQTKSINVMEQRFEILKNELVSLSEEMQVGSFVDLDTSISLTNDINDTVCSSIMADLGSMGFDSIPEQGVYVRLKMKQ</sequence>
<accession>A0A6C0J2V5</accession>
<organism evidence="1">
    <name type="scientific">viral metagenome</name>
    <dbReference type="NCBI Taxonomy" id="1070528"/>
    <lineage>
        <taxon>unclassified sequences</taxon>
        <taxon>metagenomes</taxon>
        <taxon>organismal metagenomes</taxon>
    </lineage>
</organism>
<dbReference type="EMBL" id="MN740312">
    <property type="protein sequence ID" value="QHT99662.1"/>
    <property type="molecule type" value="Genomic_DNA"/>
</dbReference>
<dbReference type="AlphaFoldDB" id="A0A6C0J2V5"/>
<evidence type="ECO:0000313" key="1">
    <source>
        <dbReference type="EMBL" id="QHT99662.1"/>
    </source>
</evidence>